<dbReference type="RefSeq" id="WP_113905471.1">
    <property type="nucleotide sequence ID" value="NZ_QNSB01000015.1"/>
</dbReference>
<comment type="caution">
    <text evidence="1">The sequence shown here is derived from an EMBL/GenBank/DDBJ whole genome shotgun (WGS) entry which is preliminary data.</text>
</comment>
<accession>A0A366IFJ7</accession>
<organism evidence="1 2">
    <name type="scientific">Brevibacterium celere</name>
    <dbReference type="NCBI Taxonomy" id="225845"/>
    <lineage>
        <taxon>Bacteria</taxon>
        <taxon>Bacillati</taxon>
        <taxon>Actinomycetota</taxon>
        <taxon>Actinomycetes</taxon>
        <taxon>Micrococcales</taxon>
        <taxon>Brevibacteriaceae</taxon>
        <taxon>Brevibacterium</taxon>
    </lineage>
</organism>
<dbReference type="AlphaFoldDB" id="A0A366IFJ7"/>
<dbReference type="InterPro" id="IPR029069">
    <property type="entry name" value="HotDog_dom_sf"/>
</dbReference>
<evidence type="ECO:0000313" key="1">
    <source>
        <dbReference type="EMBL" id="RBP68806.1"/>
    </source>
</evidence>
<keyword evidence="1" id="KW-0378">Hydrolase</keyword>
<dbReference type="PANTHER" id="PTHR31793:SF2">
    <property type="entry name" value="BLR1345 PROTEIN"/>
    <property type="match status" value="1"/>
</dbReference>
<gene>
    <name evidence="1" type="ORF">DFO65_11583</name>
</gene>
<proteinExistence type="predicted"/>
<dbReference type="SUPFAM" id="SSF54637">
    <property type="entry name" value="Thioesterase/thiol ester dehydrase-isomerase"/>
    <property type="match status" value="1"/>
</dbReference>
<name>A0A366IFJ7_9MICO</name>
<dbReference type="GO" id="GO:0047617">
    <property type="term" value="F:fatty acyl-CoA hydrolase activity"/>
    <property type="evidence" value="ECO:0007669"/>
    <property type="project" value="TreeGrafter"/>
</dbReference>
<dbReference type="Pfam" id="PF13279">
    <property type="entry name" value="4HBT_2"/>
    <property type="match status" value="1"/>
</dbReference>
<keyword evidence="2" id="KW-1185">Reference proteome</keyword>
<protein>
    <submittedName>
        <fullName evidence="1">Acyl-CoA thioester hydrolase</fullName>
    </submittedName>
</protein>
<dbReference type="PANTHER" id="PTHR31793">
    <property type="entry name" value="4-HYDROXYBENZOYL-COA THIOESTERASE FAMILY MEMBER"/>
    <property type="match status" value="1"/>
</dbReference>
<dbReference type="InterPro" id="IPR050563">
    <property type="entry name" value="4-hydroxybenzoyl-CoA_TE"/>
</dbReference>
<evidence type="ECO:0000313" key="2">
    <source>
        <dbReference type="Proteomes" id="UP000253509"/>
    </source>
</evidence>
<dbReference type="Proteomes" id="UP000253509">
    <property type="component" value="Unassembled WGS sequence"/>
</dbReference>
<dbReference type="CDD" id="cd00586">
    <property type="entry name" value="4HBT"/>
    <property type="match status" value="1"/>
</dbReference>
<dbReference type="EMBL" id="QNSB01000015">
    <property type="protein sequence ID" value="RBP68806.1"/>
    <property type="molecule type" value="Genomic_DNA"/>
</dbReference>
<reference evidence="1 2" key="1">
    <citation type="submission" date="2018-06" db="EMBL/GenBank/DDBJ databases">
        <title>Freshwater and sediment microbial communities from various areas in North America, analyzing microbe dynamics in response to fracking.</title>
        <authorList>
            <person name="Lamendella R."/>
        </authorList>
    </citation>
    <scope>NUCLEOTIDE SEQUENCE [LARGE SCALE GENOMIC DNA]</scope>
    <source>
        <strain evidence="1 2">3b_TX</strain>
    </source>
</reference>
<sequence>MTRIVTPFEGTGLPVWTEDEPPPSPLRLYRTAVPAEWVDYNGHMSESAYLLAFGHSSDAFFRFIGIDEDYRSGGHSLFTVETHIHHVAQARQGDEVVFDLAVLDLDSRRVHILHTMCAAVTSAEIAVGEQLLVHVDTEAQASTPLPAELTRRLDALRRAHAALPRPAFLGRPIGIRRG</sequence>
<dbReference type="Gene3D" id="3.10.129.10">
    <property type="entry name" value="Hotdog Thioesterase"/>
    <property type="match status" value="1"/>
</dbReference>